<name>S0EVN2_CHTCT</name>
<dbReference type="InParanoid" id="S0EVN2"/>
<proteinExistence type="predicted"/>
<dbReference type="KEGG" id="ccz:CCALI_02057"/>
<sequence length="135" mass="14803">MVKQLPSIKTLLKSYGVVDAQWHCPADHIDAILQAEGGHAPTFYQDRGSSYEYDDKDALEGQTLSSFAAPASQPLFWDREPFHNQTHLPPGPDPSARAGVLYADSHVKCVLWDELLKQQKNPIVKGSGSSESGGR</sequence>
<evidence type="ECO:0000313" key="1">
    <source>
        <dbReference type="EMBL" id="CCW35864.1"/>
    </source>
</evidence>
<dbReference type="STRING" id="454171.CP488_02033"/>
<dbReference type="EMBL" id="HF951689">
    <property type="protein sequence ID" value="CCW35864.1"/>
    <property type="molecule type" value="Genomic_DNA"/>
</dbReference>
<dbReference type="AlphaFoldDB" id="S0EVN2"/>
<gene>
    <name evidence="1" type="ORF">CCALI_02057</name>
</gene>
<evidence type="ECO:0000313" key="2">
    <source>
        <dbReference type="Proteomes" id="UP000014227"/>
    </source>
</evidence>
<accession>S0EVN2</accession>
<reference evidence="2" key="1">
    <citation type="submission" date="2013-03" db="EMBL/GenBank/DDBJ databases">
        <title>Genome sequence of Chthonomonas calidirosea, the first sequenced genome from the Armatimonadetes phylum (formally candidate division OP10).</title>
        <authorList>
            <person name="Lee K.C.Y."/>
            <person name="Morgan X.C."/>
            <person name="Dunfield P.F."/>
            <person name="Tamas I."/>
            <person name="Houghton K.M."/>
            <person name="Vyssotski M."/>
            <person name="Ryan J.L.J."/>
            <person name="Lagutin K."/>
            <person name="McDonald I.R."/>
            <person name="Stott M.B."/>
        </authorList>
    </citation>
    <scope>NUCLEOTIDE SEQUENCE [LARGE SCALE GENOMIC DNA]</scope>
    <source>
        <strain evidence="2">DSM 23976 / ICMP 18418 / T49</strain>
    </source>
</reference>
<protein>
    <submittedName>
        <fullName evidence="1">Uncharacterized protein</fullName>
    </submittedName>
</protein>
<keyword evidence="2" id="KW-1185">Reference proteome</keyword>
<dbReference type="Proteomes" id="UP000014227">
    <property type="component" value="Chromosome I"/>
</dbReference>
<organism evidence="1 2">
    <name type="scientific">Chthonomonas calidirosea (strain DSM 23976 / ICMP 18418 / T49)</name>
    <dbReference type="NCBI Taxonomy" id="1303518"/>
    <lineage>
        <taxon>Bacteria</taxon>
        <taxon>Bacillati</taxon>
        <taxon>Armatimonadota</taxon>
        <taxon>Chthonomonadia</taxon>
        <taxon>Chthonomonadales</taxon>
        <taxon>Chthonomonadaceae</taxon>
        <taxon>Chthonomonas</taxon>
    </lineage>
</organism>
<dbReference type="PATRIC" id="fig|1303518.3.peg.2124"/>
<dbReference type="HOGENOM" id="CLU_1882085_0_0_0"/>
<dbReference type="RefSeq" id="WP_016483388.1">
    <property type="nucleotide sequence ID" value="NC_021487.1"/>
</dbReference>